<dbReference type="SUPFAM" id="SSF52540">
    <property type="entry name" value="P-loop containing nucleoside triphosphate hydrolases"/>
    <property type="match status" value="1"/>
</dbReference>
<dbReference type="PANTHER" id="PTHR30258:SF1">
    <property type="entry name" value="PROTEIN TRANSPORT PROTEIN HOFB HOMOLOG"/>
    <property type="match status" value="1"/>
</dbReference>
<dbReference type="KEGG" id="ccot:CCAX7_50270"/>
<dbReference type="Gene3D" id="3.40.50.300">
    <property type="entry name" value="P-loop containing nucleotide triphosphate hydrolases"/>
    <property type="match status" value="1"/>
</dbReference>
<comment type="similarity">
    <text evidence="1">Belongs to the GSP E family.</text>
</comment>
<dbReference type="InterPro" id="IPR037257">
    <property type="entry name" value="T2SS_E_N_sf"/>
</dbReference>
<reference evidence="5 6" key="1">
    <citation type="journal article" date="2019" name="Int. J. Syst. Evol. Microbiol.">
        <title>Capsulimonas corticalis gen. nov., sp. nov., an aerobic capsulated bacterium, of a novel bacterial order, Capsulimonadales ord. nov., of the class Armatimonadia of the phylum Armatimonadetes.</title>
        <authorList>
            <person name="Li J."/>
            <person name="Kudo C."/>
            <person name="Tonouchi A."/>
        </authorList>
    </citation>
    <scope>NUCLEOTIDE SEQUENCE [LARGE SCALE GENOMIC DNA]</scope>
    <source>
        <strain evidence="5 6">AX-7</strain>
    </source>
</reference>
<dbReference type="PROSITE" id="PS00662">
    <property type="entry name" value="T2SP_E"/>
    <property type="match status" value="1"/>
</dbReference>
<protein>
    <submittedName>
        <fullName evidence="5">Uncharacterized protein</fullName>
    </submittedName>
</protein>
<dbReference type="FunCoup" id="A0A402CPB5">
    <property type="interactions" value="183"/>
</dbReference>
<dbReference type="Proteomes" id="UP000287394">
    <property type="component" value="Chromosome"/>
</dbReference>
<accession>A0A402CPB5</accession>
<evidence type="ECO:0000313" key="6">
    <source>
        <dbReference type="Proteomes" id="UP000287394"/>
    </source>
</evidence>
<dbReference type="FunFam" id="3.40.50.300:FF:000398">
    <property type="entry name" value="Type IV pilus assembly ATPase PilB"/>
    <property type="match status" value="1"/>
</dbReference>
<evidence type="ECO:0000256" key="1">
    <source>
        <dbReference type="ARBA" id="ARBA00006611"/>
    </source>
</evidence>
<dbReference type="SMART" id="SM00382">
    <property type="entry name" value="AAA"/>
    <property type="match status" value="1"/>
</dbReference>
<dbReference type="Pfam" id="PF05157">
    <property type="entry name" value="MshEN"/>
    <property type="match status" value="1"/>
</dbReference>
<dbReference type="GO" id="GO:0005886">
    <property type="term" value="C:plasma membrane"/>
    <property type="evidence" value="ECO:0007669"/>
    <property type="project" value="TreeGrafter"/>
</dbReference>
<dbReference type="Pfam" id="PF00437">
    <property type="entry name" value="T2SSE"/>
    <property type="match status" value="1"/>
</dbReference>
<dbReference type="InterPro" id="IPR001482">
    <property type="entry name" value="T2SS/T4SS_dom"/>
</dbReference>
<dbReference type="SUPFAM" id="SSF160246">
    <property type="entry name" value="EspE N-terminal domain-like"/>
    <property type="match status" value="1"/>
</dbReference>
<feature type="compositionally biased region" description="Low complexity" evidence="4">
    <location>
        <begin position="183"/>
        <end position="203"/>
    </location>
</feature>
<dbReference type="InterPro" id="IPR007831">
    <property type="entry name" value="T2SS_GspE_N"/>
</dbReference>
<gene>
    <name evidence="5" type="ORF">CCAX7_50270</name>
</gene>
<dbReference type="InterPro" id="IPR027417">
    <property type="entry name" value="P-loop_NTPase"/>
</dbReference>
<dbReference type="Gene3D" id="3.30.450.90">
    <property type="match status" value="1"/>
</dbReference>
<evidence type="ECO:0000313" key="5">
    <source>
        <dbReference type="EMBL" id="BDI32976.1"/>
    </source>
</evidence>
<evidence type="ECO:0000256" key="2">
    <source>
        <dbReference type="ARBA" id="ARBA00022741"/>
    </source>
</evidence>
<dbReference type="PANTHER" id="PTHR30258">
    <property type="entry name" value="TYPE II SECRETION SYSTEM PROTEIN GSPE-RELATED"/>
    <property type="match status" value="1"/>
</dbReference>
<dbReference type="FunFam" id="3.30.450.90:FF:000001">
    <property type="entry name" value="Type II secretion system ATPase GspE"/>
    <property type="match status" value="1"/>
</dbReference>
<dbReference type="AlphaFoldDB" id="A0A402CPB5"/>
<dbReference type="OrthoDB" id="9805147at2"/>
<dbReference type="CDD" id="cd01129">
    <property type="entry name" value="PulE-GspE-like"/>
    <property type="match status" value="1"/>
</dbReference>
<sequence length="630" mass="68461">MVMQKKSLGEVLVEKGVISQEQFRQAREVQKSAPGDLGNIIQDLGFASEREVTSARAASIGIDFYDFSRTPADPAALRAVPEHIVRRYNLFPVKRDSTTTPNKLTVAVSDLQSSEPGIQDLRLVTRCQVKAVLATKSDIENAINRAYSQGAKPLNGNGAGPTRTGNGQQISGLPDIIKNENSSVPAVPGAEAEAAPGSAGVPAVPEGESALAKAIGLDLGSMTGDLLDSDDENSVEKMSEEAPIIRIAHALVQEAIRQKASDIHIEPGQKGVRIRYRIDGVLNEQMTVPKHIQNQLIARFKIMADLNIAERRVPQDGRIPIKHEGKDFDLRVSCCPTFFGEKIVMRILDKTSVLLGLNKLGFSPDVQTRLEEMVSQPNGMVLTTGPTGSGKTTTLYSILNKINSSEKNIITIEDPVEYQLAGVSQVQINKKAGLTFAAGLRSFLRQDPDIIMVGEMRDLETCQIAVEASLTGHLVLSTLHTNDAPSAVMRLADMGIENYLIAATVIGIMAQRLCRKICSNCKAPYQVPASELVRFGLVVENANQMVTLYRGAGCEECRHKGYKGRIGLYELLQMNEEIAELVVRRAPVADLREAAKANGMKELREDGLIKILDGLTTPDEVMRVVFTAGF</sequence>
<feature type="region of interest" description="Disordered" evidence="4">
    <location>
        <begin position="181"/>
        <end position="203"/>
    </location>
</feature>
<dbReference type="EMBL" id="AP025739">
    <property type="protein sequence ID" value="BDI32976.1"/>
    <property type="molecule type" value="Genomic_DNA"/>
</dbReference>
<evidence type="ECO:0000256" key="4">
    <source>
        <dbReference type="SAM" id="MobiDB-lite"/>
    </source>
</evidence>
<organism evidence="5 6">
    <name type="scientific">Capsulimonas corticalis</name>
    <dbReference type="NCBI Taxonomy" id="2219043"/>
    <lineage>
        <taxon>Bacteria</taxon>
        <taxon>Bacillati</taxon>
        <taxon>Armatimonadota</taxon>
        <taxon>Armatimonadia</taxon>
        <taxon>Capsulimonadales</taxon>
        <taxon>Capsulimonadaceae</taxon>
        <taxon>Capsulimonas</taxon>
    </lineage>
</organism>
<dbReference type="GO" id="GO:0016887">
    <property type="term" value="F:ATP hydrolysis activity"/>
    <property type="evidence" value="ECO:0007669"/>
    <property type="project" value="TreeGrafter"/>
</dbReference>
<keyword evidence="6" id="KW-1185">Reference proteome</keyword>
<dbReference type="InterPro" id="IPR003593">
    <property type="entry name" value="AAA+_ATPase"/>
</dbReference>
<dbReference type="Gene3D" id="3.30.300.160">
    <property type="entry name" value="Type II secretion system, protein E, N-terminal domain"/>
    <property type="match status" value="1"/>
</dbReference>
<proteinExistence type="inferred from homology"/>
<name>A0A402CPB5_9BACT</name>
<keyword evidence="3" id="KW-0067">ATP-binding</keyword>
<keyword evidence="2" id="KW-0547">Nucleotide-binding</keyword>
<dbReference type="GO" id="GO:0005524">
    <property type="term" value="F:ATP binding"/>
    <property type="evidence" value="ECO:0007669"/>
    <property type="project" value="UniProtKB-KW"/>
</dbReference>
<evidence type="ECO:0000256" key="3">
    <source>
        <dbReference type="ARBA" id="ARBA00022840"/>
    </source>
</evidence>